<evidence type="ECO:0000313" key="2">
    <source>
        <dbReference type="Proteomes" id="UP000286208"/>
    </source>
</evidence>
<proteinExistence type="predicted"/>
<sequence length="126" mass="13952">MIFWTSMWDLQVLGYDVLTTPPSADWKASVQSQAYDEKGPVTQLLDELLVHRRKREAPGTSWAKDDDSDGGTAPAMHTFLTIPAGATRWFNVLAHGIAEVDYTWQSTAGAQCGMDVNVNLIVVERL</sequence>
<accession>A0A3S3BTA7</accession>
<protein>
    <submittedName>
        <fullName evidence="1">Uncharacterized protein</fullName>
    </submittedName>
</protein>
<reference evidence="1 2" key="1">
    <citation type="submission" date="2018-11" db="EMBL/GenBank/DDBJ databases">
        <title>Rhodococcus spongicola sp. nov. and Rhodococcus xishaensis sp. nov. from marine sponges.</title>
        <authorList>
            <person name="Li L."/>
            <person name="Lin H.W."/>
        </authorList>
    </citation>
    <scope>NUCLEOTIDE SEQUENCE [LARGE SCALE GENOMIC DNA]</scope>
    <source>
        <strain evidence="1 2">CCTCC AB2014297</strain>
    </source>
</reference>
<comment type="caution">
    <text evidence="1">The sequence shown here is derived from an EMBL/GenBank/DDBJ whole genome shotgun (WGS) entry which is preliminary data.</text>
</comment>
<dbReference type="EMBL" id="RKLP01000007">
    <property type="protein sequence ID" value="RVW08742.1"/>
    <property type="molecule type" value="Genomic_DNA"/>
</dbReference>
<name>A0A3S3BTA7_9NOCA</name>
<organism evidence="1 2">
    <name type="scientific">Prescottella agglutinans</name>
    <dbReference type="NCBI Taxonomy" id="1644129"/>
    <lineage>
        <taxon>Bacteria</taxon>
        <taxon>Bacillati</taxon>
        <taxon>Actinomycetota</taxon>
        <taxon>Actinomycetes</taxon>
        <taxon>Mycobacteriales</taxon>
        <taxon>Nocardiaceae</taxon>
        <taxon>Prescottella</taxon>
    </lineage>
</organism>
<evidence type="ECO:0000313" key="1">
    <source>
        <dbReference type="EMBL" id="RVW08742.1"/>
    </source>
</evidence>
<keyword evidence="2" id="KW-1185">Reference proteome</keyword>
<gene>
    <name evidence="1" type="ORF">EGT67_14540</name>
</gene>
<dbReference type="AlphaFoldDB" id="A0A3S3BTA7"/>
<dbReference type="Proteomes" id="UP000286208">
    <property type="component" value="Unassembled WGS sequence"/>
</dbReference>